<keyword evidence="11" id="KW-1185">Reference proteome</keyword>
<dbReference type="PROSITE" id="PS50110">
    <property type="entry name" value="RESPONSE_REGULATORY"/>
    <property type="match status" value="1"/>
</dbReference>
<dbReference type="InterPro" id="IPR001789">
    <property type="entry name" value="Sig_transdc_resp-reg_receiver"/>
</dbReference>
<dbReference type="Proteomes" id="UP001232725">
    <property type="component" value="Unassembled WGS sequence"/>
</dbReference>
<evidence type="ECO:0000313" key="11">
    <source>
        <dbReference type="Proteomes" id="UP001232725"/>
    </source>
</evidence>
<evidence type="ECO:0000259" key="9">
    <source>
        <dbReference type="PROSITE" id="PS51755"/>
    </source>
</evidence>
<dbReference type="SUPFAM" id="SSF52172">
    <property type="entry name" value="CheY-like"/>
    <property type="match status" value="1"/>
</dbReference>
<dbReference type="CDD" id="cd17574">
    <property type="entry name" value="REC_OmpR"/>
    <property type="match status" value="1"/>
</dbReference>
<reference evidence="10 11" key="1">
    <citation type="submission" date="2023-08" db="EMBL/GenBank/DDBJ databases">
        <title>Arthrobacter horti sp. nov., isolated from forest soil.</title>
        <authorList>
            <person name="Park M."/>
        </authorList>
    </citation>
    <scope>NUCLEOTIDE SEQUENCE [LARGE SCALE GENOMIC DNA]</scope>
    <source>
        <strain evidence="10 11">YJM1</strain>
    </source>
</reference>
<dbReference type="CDD" id="cd00383">
    <property type="entry name" value="trans_reg_C"/>
    <property type="match status" value="1"/>
</dbReference>
<dbReference type="PANTHER" id="PTHR48111:SF1">
    <property type="entry name" value="TWO-COMPONENT RESPONSE REGULATOR ORR33"/>
    <property type="match status" value="1"/>
</dbReference>
<keyword evidence="1 6" id="KW-0597">Phosphoprotein</keyword>
<dbReference type="SMART" id="SM00448">
    <property type="entry name" value="REC"/>
    <property type="match status" value="1"/>
</dbReference>
<sequence>MNSSPEILVVEDDRTVRTVVGDYLSTQGFSVTLVDNGADVLRQFAEHRPDLVVLDRMLPGLSGDEVCRRLREISDVPIIMLTALDAVPDRIAGLESGADDYLAKPFALKELRLRIDGLLRRARQAGSSPLEFSLGPFRVDPAKRRVWRDGAEISLTTREYELFLFFLRNPGRTVTREEILQEVWEWHFGDASNVTVHIRRLREKVEADPRYPAHLVTVWGSGYRFDIRGERE</sequence>
<dbReference type="Gene3D" id="1.10.10.10">
    <property type="entry name" value="Winged helix-like DNA-binding domain superfamily/Winged helix DNA-binding domain"/>
    <property type="match status" value="1"/>
</dbReference>
<dbReference type="PROSITE" id="PS51755">
    <property type="entry name" value="OMPR_PHOB"/>
    <property type="match status" value="1"/>
</dbReference>
<proteinExistence type="predicted"/>
<feature type="domain" description="Response regulatory" evidence="8">
    <location>
        <begin position="6"/>
        <end position="119"/>
    </location>
</feature>
<name>A0ABT9IRJ0_9MICC</name>
<evidence type="ECO:0000256" key="6">
    <source>
        <dbReference type="PROSITE-ProRule" id="PRU00169"/>
    </source>
</evidence>
<comment type="caution">
    <text evidence="10">The sequence shown here is derived from an EMBL/GenBank/DDBJ whole genome shotgun (WGS) entry which is preliminary data.</text>
</comment>
<keyword evidence="3" id="KW-0805">Transcription regulation</keyword>
<evidence type="ECO:0000256" key="7">
    <source>
        <dbReference type="PROSITE-ProRule" id="PRU01091"/>
    </source>
</evidence>
<dbReference type="InterPro" id="IPR036388">
    <property type="entry name" value="WH-like_DNA-bd_sf"/>
</dbReference>
<evidence type="ECO:0000313" key="10">
    <source>
        <dbReference type="EMBL" id="MDP5228210.1"/>
    </source>
</evidence>
<evidence type="ECO:0000259" key="8">
    <source>
        <dbReference type="PROSITE" id="PS50110"/>
    </source>
</evidence>
<dbReference type="Gene3D" id="3.40.50.2300">
    <property type="match status" value="1"/>
</dbReference>
<accession>A0ABT9IRJ0</accession>
<dbReference type="SMART" id="SM00862">
    <property type="entry name" value="Trans_reg_C"/>
    <property type="match status" value="1"/>
</dbReference>
<feature type="domain" description="OmpR/PhoB-type" evidence="9">
    <location>
        <begin position="129"/>
        <end position="227"/>
    </location>
</feature>
<dbReference type="InterPro" id="IPR011006">
    <property type="entry name" value="CheY-like_superfamily"/>
</dbReference>
<evidence type="ECO:0000256" key="4">
    <source>
        <dbReference type="ARBA" id="ARBA00023125"/>
    </source>
</evidence>
<dbReference type="InterPro" id="IPR039420">
    <property type="entry name" value="WalR-like"/>
</dbReference>
<keyword evidence="4 7" id="KW-0238">DNA-binding</keyword>
<dbReference type="Gene3D" id="6.10.250.690">
    <property type="match status" value="1"/>
</dbReference>
<dbReference type="InterPro" id="IPR001867">
    <property type="entry name" value="OmpR/PhoB-type_DNA-bd"/>
</dbReference>
<feature type="modified residue" description="4-aspartylphosphate" evidence="6">
    <location>
        <position position="55"/>
    </location>
</feature>
<feature type="DNA-binding region" description="OmpR/PhoB-type" evidence="7">
    <location>
        <begin position="129"/>
        <end position="227"/>
    </location>
</feature>
<dbReference type="PANTHER" id="PTHR48111">
    <property type="entry name" value="REGULATOR OF RPOS"/>
    <property type="match status" value="1"/>
</dbReference>
<evidence type="ECO:0000256" key="2">
    <source>
        <dbReference type="ARBA" id="ARBA00023012"/>
    </source>
</evidence>
<keyword evidence="5" id="KW-0804">Transcription</keyword>
<evidence type="ECO:0000256" key="5">
    <source>
        <dbReference type="ARBA" id="ARBA00023163"/>
    </source>
</evidence>
<dbReference type="EMBL" id="JAVALS010000011">
    <property type="protein sequence ID" value="MDP5228210.1"/>
    <property type="molecule type" value="Genomic_DNA"/>
</dbReference>
<organism evidence="10 11">
    <name type="scientific">Arthrobacter horti</name>
    <dbReference type="NCBI Taxonomy" id="3068273"/>
    <lineage>
        <taxon>Bacteria</taxon>
        <taxon>Bacillati</taxon>
        <taxon>Actinomycetota</taxon>
        <taxon>Actinomycetes</taxon>
        <taxon>Micrococcales</taxon>
        <taxon>Micrococcaceae</taxon>
        <taxon>Arthrobacter</taxon>
    </lineage>
</organism>
<dbReference type="RefSeq" id="WP_305997257.1">
    <property type="nucleotide sequence ID" value="NZ_JAVALS010000011.1"/>
</dbReference>
<dbReference type="Pfam" id="PF00072">
    <property type="entry name" value="Response_reg"/>
    <property type="match status" value="1"/>
</dbReference>
<dbReference type="Pfam" id="PF00486">
    <property type="entry name" value="Trans_reg_C"/>
    <property type="match status" value="1"/>
</dbReference>
<protein>
    <submittedName>
        <fullName evidence="10">Response regulator transcription factor</fullName>
    </submittedName>
</protein>
<evidence type="ECO:0000256" key="1">
    <source>
        <dbReference type="ARBA" id="ARBA00022553"/>
    </source>
</evidence>
<evidence type="ECO:0000256" key="3">
    <source>
        <dbReference type="ARBA" id="ARBA00023015"/>
    </source>
</evidence>
<keyword evidence="2" id="KW-0902">Two-component regulatory system</keyword>
<gene>
    <name evidence="10" type="ORF">Q9R02_13675</name>
</gene>